<proteinExistence type="predicted"/>
<protein>
    <submittedName>
        <fullName evidence="1">Uncharacterized protein</fullName>
    </submittedName>
</protein>
<dbReference type="AlphaFoldDB" id="A0AAV1PR76"/>
<reference evidence="1 2" key="1">
    <citation type="submission" date="2024-01" db="EMBL/GenBank/DDBJ databases">
        <authorList>
            <person name="Alioto T."/>
            <person name="Alioto T."/>
            <person name="Gomez Garrido J."/>
        </authorList>
    </citation>
    <scope>NUCLEOTIDE SEQUENCE [LARGE SCALE GENOMIC DNA]</scope>
</reference>
<sequence length="94" mass="10496">MLPISKVDSPSFRCIIEKIPMKSSGKLPQREMFPGYLEREYVVIESNLKATLGEVDSVSATADIWTANNQKLSGCNSSLDQQFRFGAQQGHRSM</sequence>
<organism evidence="1 2">
    <name type="scientific">Scomber scombrus</name>
    <name type="common">Atlantic mackerel</name>
    <name type="synonym">Scomber vernalis</name>
    <dbReference type="NCBI Taxonomy" id="13677"/>
    <lineage>
        <taxon>Eukaryota</taxon>
        <taxon>Metazoa</taxon>
        <taxon>Chordata</taxon>
        <taxon>Craniata</taxon>
        <taxon>Vertebrata</taxon>
        <taxon>Euteleostomi</taxon>
        <taxon>Actinopterygii</taxon>
        <taxon>Neopterygii</taxon>
        <taxon>Teleostei</taxon>
        <taxon>Neoteleostei</taxon>
        <taxon>Acanthomorphata</taxon>
        <taxon>Pelagiaria</taxon>
        <taxon>Scombriformes</taxon>
        <taxon>Scombridae</taxon>
        <taxon>Scomber</taxon>
    </lineage>
</organism>
<keyword evidence="2" id="KW-1185">Reference proteome</keyword>
<comment type="caution">
    <text evidence="1">The sequence shown here is derived from an EMBL/GenBank/DDBJ whole genome shotgun (WGS) entry which is preliminary data.</text>
</comment>
<evidence type="ECO:0000313" key="2">
    <source>
        <dbReference type="Proteomes" id="UP001314229"/>
    </source>
</evidence>
<dbReference type="Proteomes" id="UP001314229">
    <property type="component" value="Unassembled WGS sequence"/>
</dbReference>
<gene>
    <name evidence="1" type="ORF">FSCOSCO3_A003588</name>
</gene>
<accession>A0AAV1PR76</accession>
<dbReference type="EMBL" id="CAWUFR010000220">
    <property type="protein sequence ID" value="CAK6973052.1"/>
    <property type="molecule type" value="Genomic_DNA"/>
</dbReference>
<evidence type="ECO:0000313" key="1">
    <source>
        <dbReference type="EMBL" id="CAK6973052.1"/>
    </source>
</evidence>
<name>A0AAV1PR76_SCOSC</name>